<keyword evidence="6" id="KW-0500">Molybdenum</keyword>
<gene>
    <name evidence="8" type="ORF">F6U93_05320</name>
</gene>
<sequence>MISISEAISRVKNQRKPLVEKCIKPVEKAGGYLLFEDIKSPINMPPFRQSAMDGYALNLHDELSYKLTGEIKAGDSQQFQLNPGEAVRIFTGAAVPDSANAVMMQEKVQNHGKTIDIEHQIDLELNIRLLGEQVKTGDMALKKGTKLTPAAIGYLLSLGITEVSVYKKPNIALVTTGNELIEPGLALTHGKIYESNSRMLLSALYNLKFYDITLYKVEDDYNKTVSTLETAINDNDLVLITGGISVGDYDFVGKALSELNVKELFYKVKQKPGKPLFYGKKEDTQIFALPGNPAAALTCFYVYVYIALQNLMNREETELPRVEATSVSSFKKRGDRPQFLKAIHQGNQVEILEGQNSSMLQTFALSNALVHMPGEVSEINEGDTVEVIILPQ</sequence>
<keyword evidence="9" id="KW-1185">Reference proteome</keyword>
<keyword evidence="4 6" id="KW-0501">Molybdenum cofactor biosynthesis</keyword>
<dbReference type="EMBL" id="WAAT01000028">
    <property type="protein sequence ID" value="KAB1069172.1"/>
    <property type="molecule type" value="Genomic_DNA"/>
</dbReference>
<dbReference type="CDD" id="cd00887">
    <property type="entry name" value="MoeA"/>
    <property type="match status" value="1"/>
</dbReference>
<dbReference type="InterPro" id="IPR005110">
    <property type="entry name" value="MoeA_linker/N"/>
</dbReference>
<evidence type="ECO:0000256" key="3">
    <source>
        <dbReference type="ARBA" id="ARBA00010763"/>
    </source>
</evidence>
<dbReference type="InterPro" id="IPR036425">
    <property type="entry name" value="MoaB/Mog-like_dom_sf"/>
</dbReference>
<evidence type="ECO:0000256" key="1">
    <source>
        <dbReference type="ARBA" id="ARBA00002901"/>
    </source>
</evidence>
<dbReference type="Gene3D" id="3.40.980.10">
    <property type="entry name" value="MoaB/Mog-like domain"/>
    <property type="match status" value="1"/>
</dbReference>
<keyword evidence="6" id="KW-0460">Magnesium</keyword>
<dbReference type="InterPro" id="IPR001453">
    <property type="entry name" value="MoaB/Mog_dom"/>
</dbReference>
<organism evidence="8 9">
    <name type="scientific">Pseudotamlana haliotis</name>
    <dbReference type="NCBI Taxonomy" id="2614804"/>
    <lineage>
        <taxon>Bacteria</taxon>
        <taxon>Pseudomonadati</taxon>
        <taxon>Bacteroidota</taxon>
        <taxon>Flavobacteriia</taxon>
        <taxon>Flavobacteriales</taxon>
        <taxon>Flavobacteriaceae</taxon>
        <taxon>Pseudotamlana</taxon>
    </lineage>
</organism>
<evidence type="ECO:0000313" key="9">
    <source>
        <dbReference type="Proteomes" id="UP000441333"/>
    </source>
</evidence>
<comment type="function">
    <text evidence="1 6">Catalyzes the insertion of molybdate into adenylated molybdopterin with the concomitant release of AMP.</text>
</comment>
<dbReference type="SUPFAM" id="SSF63867">
    <property type="entry name" value="MoeA C-terminal domain-like"/>
    <property type="match status" value="1"/>
</dbReference>
<dbReference type="SMART" id="SM00852">
    <property type="entry name" value="MoCF_biosynth"/>
    <property type="match status" value="1"/>
</dbReference>
<comment type="cofactor">
    <cofactor evidence="6">
        <name>Mg(2+)</name>
        <dbReference type="ChEBI" id="CHEBI:18420"/>
    </cofactor>
</comment>
<accession>A0A6N6MEI7</accession>
<name>A0A6N6MEI7_9FLAO</name>
<dbReference type="GO" id="GO:0005829">
    <property type="term" value="C:cytosol"/>
    <property type="evidence" value="ECO:0007669"/>
    <property type="project" value="TreeGrafter"/>
</dbReference>
<evidence type="ECO:0000259" key="7">
    <source>
        <dbReference type="SMART" id="SM00852"/>
    </source>
</evidence>
<keyword evidence="6" id="KW-0479">Metal-binding</keyword>
<evidence type="ECO:0000256" key="4">
    <source>
        <dbReference type="ARBA" id="ARBA00023150"/>
    </source>
</evidence>
<dbReference type="NCBIfam" id="TIGR00177">
    <property type="entry name" value="molyb_syn"/>
    <property type="match status" value="1"/>
</dbReference>
<dbReference type="SUPFAM" id="SSF63882">
    <property type="entry name" value="MoeA N-terminal region -like"/>
    <property type="match status" value="1"/>
</dbReference>
<dbReference type="NCBIfam" id="NF045515">
    <property type="entry name" value="Glp_gephyrin"/>
    <property type="match status" value="1"/>
</dbReference>
<dbReference type="RefSeq" id="WP_150937561.1">
    <property type="nucleotide sequence ID" value="NZ_WAAT01000028.1"/>
</dbReference>
<feature type="domain" description="MoaB/Mog" evidence="7">
    <location>
        <begin position="172"/>
        <end position="310"/>
    </location>
</feature>
<dbReference type="Gene3D" id="2.40.340.10">
    <property type="entry name" value="MoeA, C-terminal, domain IV"/>
    <property type="match status" value="1"/>
</dbReference>
<dbReference type="Proteomes" id="UP000441333">
    <property type="component" value="Unassembled WGS sequence"/>
</dbReference>
<dbReference type="Pfam" id="PF03453">
    <property type="entry name" value="MoeA_N"/>
    <property type="match status" value="1"/>
</dbReference>
<protein>
    <recommendedName>
        <fullName evidence="6">Molybdopterin molybdenumtransferase</fullName>
        <ecNumber evidence="6">2.10.1.1</ecNumber>
    </recommendedName>
</protein>
<evidence type="ECO:0000313" key="8">
    <source>
        <dbReference type="EMBL" id="KAB1069172.1"/>
    </source>
</evidence>
<dbReference type="InterPro" id="IPR036688">
    <property type="entry name" value="MoeA_C_domain_IV_sf"/>
</dbReference>
<evidence type="ECO:0000256" key="2">
    <source>
        <dbReference type="ARBA" id="ARBA00005046"/>
    </source>
</evidence>
<dbReference type="UniPathway" id="UPA00344"/>
<dbReference type="Gene3D" id="3.90.105.10">
    <property type="entry name" value="Molybdopterin biosynthesis moea protein, domain 2"/>
    <property type="match status" value="1"/>
</dbReference>
<dbReference type="InterPro" id="IPR038987">
    <property type="entry name" value="MoeA-like"/>
</dbReference>
<evidence type="ECO:0000256" key="5">
    <source>
        <dbReference type="ARBA" id="ARBA00047317"/>
    </source>
</evidence>
<comment type="catalytic activity">
    <reaction evidence="5">
        <text>adenylyl-molybdopterin + molybdate = Mo-molybdopterin + AMP + H(+)</text>
        <dbReference type="Rhea" id="RHEA:35047"/>
        <dbReference type="ChEBI" id="CHEBI:15378"/>
        <dbReference type="ChEBI" id="CHEBI:36264"/>
        <dbReference type="ChEBI" id="CHEBI:62727"/>
        <dbReference type="ChEBI" id="CHEBI:71302"/>
        <dbReference type="ChEBI" id="CHEBI:456215"/>
        <dbReference type="EC" id="2.10.1.1"/>
    </reaction>
</comment>
<dbReference type="PANTHER" id="PTHR10192">
    <property type="entry name" value="MOLYBDOPTERIN BIOSYNTHESIS PROTEIN"/>
    <property type="match status" value="1"/>
</dbReference>
<evidence type="ECO:0000256" key="6">
    <source>
        <dbReference type="RuleBase" id="RU365090"/>
    </source>
</evidence>
<dbReference type="PANTHER" id="PTHR10192:SF5">
    <property type="entry name" value="GEPHYRIN"/>
    <property type="match status" value="1"/>
</dbReference>
<dbReference type="GO" id="GO:0046872">
    <property type="term" value="F:metal ion binding"/>
    <property type="evidence" value="ECO:0007669"/>
    <property type="project" value="UniProtKB-UniRule"/>
</dbReference>
<proteinExistence type="inferred from homology"/>
<reference evidence="8 9" key="1">
    <citation type="submission" date="2019-09" db="EMBL/GenBank/DDBJ databases">
        <authorList>
            <person name="Cao W.R."/>
        </authorList>
    </citation>
    <scope>NUCLEOTIDE SEQUENCE [LARGE SCALE GENOMIC DNA]</scope>
    <source>
        <strain evidence="8 9">B1N29</strain>
    </source>
</reference>
<dbReference type="InterPro" id="IPR036135">
    <property type="entry name" value="MoeA_linker/N_sf"/>
</dbReference>
<dbReference type="GO" id="GO:0006777">
    <property type="term" value="P:Mo-molybdopterin cofactor biosynthetic process"/>
    <property type="evidence" value="ECO:0007669"/>
    <property type="project" value="UniProtKB-UniRule"/>
</dbReference>
<comment type="caution">
    <text evidence="8">The sequence shown here is derived from an EMBL/GenBank/DDBJ whole genome shotgun (WGS) entry which is preliminary data.</text>
</comment>
<dbReference type="InterPro" id="IPR005111">
    <property type="entry name" value="MoeA_C_domain_IV"/>
</dbReference>
<dbReference type="AlphaFoldDB" id="A0A6N6MEI7"/>
<dbReference type="Gene3D" id="2.170.190.11">
    <property type="entry name" value="Molybdopterin biosynthesis moea protein, domain 3"/>
    <property type="match status" value="1"/>
</dbReference>
<dbReference type="Pfam" id="PF00994">
    <property type="entry name" value="MoCF_biosynth"/>
    <property type="match status" value="1"/>
</dbReference>
<dbReference type="EC" id="2.10.1.1" evidence="6"/>
<dbReference type="GO" id="GO:0061599">
    <property type="term" value="F:molybdopterin molybdotransferase activity"/>
    <property type="evidence" value="ECO:0007669"/>
    <property type="project" value="UniProtKB-UniRule"/>
</dbReference>
<comment type="similarity">
    <text evidence="3 6">Belongs to the MoeA family.</text>
</comment>
<keyword evidence="6 8" id="KW-0808">Transferase</keyword>
<dbReference type="SUPFAM" id="SSF53218">
    <property type="entry name" value="Molybdenum cofactor biosynthesis proteins"/>
    <property type="match status" value="1"/>
</dbReference>
<dbReference type="Pfam" id="PF03454">
    <property type="entry name" value="MoeA_C"/>
    <property type="match status" value="1"/>
</dbReference>
<comment type="pathway">
    <text evidence="2 6">Cofactor biosynthesis; molybdopterin biosynthesis.</text>
</comment>